<accession>A0A8H5NLV2</accession>
<evidence type="ECO:0000313" key="1">
    <source>
        <dbReference type="EMBL" id="KAF5571341.1"/>
    </source>
</evidence>
<protein>
    <submittedName>
        <fullName evidence="1">Uncharacterized protein</fullName>
    </submittedName>
</protein>
<dbReference type="Proteomes" id="UP000582016">
    <property type="component" value="Unassembled WGS sequence"/>
</dbReference>
<proteinExistence type="predicted"/>
<gene>
    <name evidence="1" type="ORF">FPHYL_517</name>
</gene>
<name>A0A8H5NLV2_9HYPO</name>
<dbReference type="EMBL" id="JAAOAQ010000015">
    <property type="protein sequence ID" value="KAF5571341.1"/>
    <property type="molecule type" value="Genomic_DNA"/>
</dbReference>
<keyword evidence="2" id="KW-1185">Reference proteome</keyword>
<sequence>MASSENDIGNRGEPNASGASDVLRLSKEAFISKAAIEAGKYWDEMHGRNAAASLSNEAHPPKNERFTFVCAAETIDIVETSGRTHTKLVDTSPHSENPEHFAALFPNSEWIGYASEPEHLALMFDHVQEIGADKKTLVSMRLANEDDFDAANTPEALKTVRDNFGRIIRLYRN</sequence>
<evidence type="ECO:0000313" key="2">
    <source>
        <dbReference type="Proteomes" id="UP000582016"/>
    </source>
</evidence>
<dbReference type="OrthoDB" id="5081614at2759"/>
<dbReference type="AlphaFoldDB" id="A0A8H5NLV2"/>
<organism evidence="1 2">
    <name type="scientific">Fusarium phyllophilum</name>
    <dbReference type="NCBI Taxonomy" id="47803"/>
    <lineage>
        <taxon>Eukaryota</taxon>
        <taxon>Fungi</taxon>
        <taxon>Dikarya</taxon>
        <taxon>Ascomycota</taxon>
        <taxon>Pezizomycotina</taxon>
        <taxon>Sordariomycetes</taxon>
        <taxon>Hypocreomycetidae</taxon>
        <taxon>Hypocreales</taxon>
        <taxon>Nectriaceae</taxon>
        <taxon>Fusarium</taxon>
        <taxon>Fusarium fujikuroi species complex</taxon>
    </lineage>
</organism>
<comment type="caution">
    <text evidence="1">The sequence shown here is derived from an EMBL/GenBank/DDBJ whole genome shotgun (WGS) entry which is preliminary data.</text>
</comment>
<reference evidence="1 2" key="1">
    <citation type="submission" date="2020-05" db="EMBL/GenBank/DDBJ databases">
        <title>Identification and distribution of gene clusters putatively required for synthesis of sphingolipid metabolism inhibitors in phylogenetically diverse species of the filamentous fungus Fusarium.</title>
        <authorList>
            <person name="Kim H.-S."/>
            <person name="Busman M."/>
            <person name="Brown D.W."/>
            <person name="Divon H."/>
            <person name="Uhlig S."/>
            <person name="Proctor R.H."/>
        </authorList>
    </citation>
    <scope>NUCLEOTIDE SEQUENCE [LARGE SCALE GENOMIC DNA]</scope>
    <source>
        <strain evidence="1 2">NRRL 13617</strain>
    </source>
</reference>